<evidence type="ECO:0008006" key="3">
    <source>
        <dbReference type="Google" id="ProtNLM"/>
    </source>
</evidence>
<dbReference type="OrthoDB" id="1437280at2"/>
<sequence>MNFAHIINPVQVKATSDLFVAQPVTFESMARARQNGAALAQVTLLTAQYPEDRDIIPEWYVQTPDLIESVLDKTSFRKERKLPIMRHILDRLYDGTAEDTDYLIYSNADIALMPFFYEAIAKIIEQGYDAFVINRRTISKDFTQPEELPLMYAEVGKKHPGFDCFVFRRSLYPQFILGDACLGANWIGRVLIVNLMAFANKFRVFEQAHLTFHLGDDRSWRNPDFADYDAFNRQALITIIHQLLEKPHVQQKPEVVHFFQEILKRDLKYGVDPQQQREQEQTPFLPKLTLWIRKVLHKLAERMARKLGK</sequence>
<dbReference type="STRING" id="1075417.SAMN05421823_10751"/>
<dbReference type="EMBL" id="FNFO01000007">
    <property type="protein sequence ID" value="SDL61414.1"/>
    <property type="molecule type" value="Genomic_DNA"/>
</dbReference>
<accession>A0A1G9LHM4</accession>
<dbReference type="Proteomes" id="UP000198510">
    <property type="component" value="Unassembled WGS sequence"/>
</dbReference>
<name>A0A1G9LHM4_9BACT</name>
<keyword evidence="2" id="KW-1185">Reference proteome</keyword>
<proteinExistence type="predicted"/>
<dbReference type="AlphaFoldDB" id="A0A1G9LHM4"/>
<protein>
    <recommendedName>
        <fullName evidence="3">Glycosyl transferase family 2</fullName>
    </recommendedName>
</protein>
<evidence type="ECO:0000313" key="2">
    <source>
        <dbReference type="Proteomes" id="UP000198510"/>
    </source>
</evidence>
<dbReference type="RefSeq" id="WP_089684292.1">
    <property type="nucleotide sequence ID" value="NZ_FNFO01000007.1"/>
</dbReference>
<gene>
    <name evidence="1" type="ORF">SAMN05421823_10751</name>
</gene>
<reference evidence="1 2" key="1">
    <citation type="submission" date="2016-10" db="EMBL/GenBank/DDBJ databases">
        <authorList>
            <person name="de Groot N.N."/>
        </authorList>
    </citation>
    <scope>NUCLEOTIDE SEQUENCE [LARGE SCALE GENOMIC DNA]</scope>
    <source>
        <strain evidence="1 2">DSM 25186</strain>
    </source>
</reference>
<organism evidence="1 2">
    <name type="scientific">Catalinimonas alkaloidigena</name>
    <dbReference type="NCBI Taxonomy" id="1075417"/>
    <lineage>
        <taxon>Bacteria</taxon>
        <taxon>Pseudomonadati</taxon>
        <taxon>Bacteroidota</taxon>
        <taxon>Cytophagia</taxon>
        <taxon>Cytophagales</taxon>
        <taxon>Catalimonadaceae</taxon>
        <taxon>Catalinimonas</taxon>
    </lineage>
</organism>
<evidence type="ECO:0000313" key="1">
    <source>
        <dbReference type="EMBL" id="SDL61414.1"/>
    </source>
</evidence>